<protein>
    <recommendedName>
        <fullName evidence="5">SAM-dependent methyltransferase</fullName>
    </recommendedName>
</protein>
<dbReference type="SUPFAM" id="SSF53335">
    <property type="entry name" value="S-adenosyl-L-methionine-dependent methyltransferases"/>
    <property type="match status" value="1"/>
</dbReference>
<evidence type="ECO:0000256" key="2">
    <source>
        <dbReference type="ARBA" id="ARBA00022679"/>
    </source>
</evidence>
<dbReference type="Gene3D" id="3.40.50.12710">
    <property type="match status" value="1"/>
</dbReference>
<dbReference type="GO" id="GO:0035243">
    <property type="term" value="F:protein-arginine omega-N symmetric methyltransferase activity"/>
    <property type="evidence" value="ECO:0007669"/>
    <property type="project" value="TreeGrafter"/>
</dbReference>
<dbReference type="PANTHER" id="PTHR12049:SF7">
    <property type="entry name" value="PROTEIN ARGININE METHYLTRANSFERASE NDUFAF7, MITOCHONDRIAL"/>
    <property type="match status" value="1"/>
</dbReference>
<keyword evidence="1" id="KW-0489">Methyltransferase</keyword>
<dbReference type="KEGG" id="cyj:Cyan7822_0139"/>
<evidence type="ECO:0000313" key="3">
    <source>
        <dbReference type="EMBL" id="ADN12190.1"/>
    </source>
</evidence>
<gene>
    <name evidence="3" type="ordered locus">Cyan7822_0139</name>
</gene>
<dbReference type="RefSeq" id="WP_013320300.1">
    <property type="nucleotide sequence ID" value="NC_014501.1"/>
</dbReference>
<evidence type="ECO:0000313" key="4">
    <source>
        <dbReference type="Proteomes" id="UP000008206"/>
    </source>
</evidence>
<evidence type="ECO:0000256" key="1">
    <source>
        <dbReference type="ARBA" id="ARBA00022603"/>
    </source>
</evidence>
<dbReference type="InterPro" id="IPR029063">
    <property type="entry name" value="SAM-dependent_MTases_sf"/>
</dbReference>
<keyword evidence="4" id="KW-1185">Reference proteome</keyword>
<evidence type="ECO:0008006" key="5">
    <source>
        <dbReference type="Google" id="ProtNLM"/>
    </source>
</evidence>
<dbReference type="Pfam" id="PF02636">
    <property type="entry name" value="Methyltransf_28"/>
    <property type="match status" value="1"/>
</dbReference>
<accession>E0UIJ6</accession>
<dbReference type="InterPro" id="IPR003788">
    <property type="entry name" value="NDUFAF7"/>
</dbReference>
<sequence>MIESTLIKTITERIHQSPLHRISFSEYMQLVLYHPQFGYYSSEKAKIGKSGDYFTSSSLGPDFGELLAKQFIEMWEILGQPSHFILLEMGAGLGLLASDILNYFRKTAPDLLEKLEYQIIEQSLDLIARQKEQLQSELAQGIKIEWKTWQDIADESIIGCAFSNELVDAFPVHRLAIQGGELKEIYVTYSDNQFQEIIDKPTQDFNQYFQLVGVELPSDAYREGYQTEVNTAALSWLETLSKKLKRGYLLTIDYGYPAHKYYHPQRYRGTLNCYYKHHHHHDPYINIGLQDITTHIDFTALERQGELCGLEKLGSTKQGMFLMSLGLGDRLAELSSGQYNFGEVIQRRDALHQLIDPSGLGGFGVLIQCKGLTPSEKQLSLKGLQY</sequence>
<dbReference type="AlphaFoldDB" id="E0UIJ6"/>
<keyword evidence="2" id="KW-0808">Transferase</keyword>
<dbReference type="EMBL" id="CP002198">
    <property type="protein sequence ID" value="ADN12190.1"/>
    <property type="molecule type" value="Genomic_DNA"/>
</dbReference>
<dbReference type="InterPro" id="IPR038375">
    <property type="entry name" value="NDUFAF7_sf"/>
</dbReference>
<name>E0UIJ6_GLOV7</name>
<reference evidence="4" key="1">
    <citation type="journal article" date="2011" name="MBio">
        <title>Novel metabolic attributes of the genus Cyanothece, comprising a group of unicellular nitrogen-fixing Cyanobacteria.</title>
        <authorList>
            <person name="Bandyopadhyay A."/>
            <person name="Elvitigala T."/>
            <person name="Welsh E."/>
            <person name="Stockel J."/>
            <person name="Liberton M."/>
            <person name="Min H."/>
            <person name="Sherman L.A."/>
            <person name="Pakrasi H.B."/>
        </authorList>
    </citation>
    <scope>NUCLEOTIDE SEQUENCE [LARGE SCALE GENOMIC DNA]</scope>
    <source>
        <strain evidence="4">PCC 7822</strain>
    </source>
</reference>
<proteinExistence type="predicted"/>
<dbReference type="PANTHER" id="PTHR12049">
    <property type="entry name" value="PROTEIN ARGININE METHYLTRANSFERASE NDUFAF7, MITOCHONDRIAL"/>
    <property type="match status" value="1"/>
</dbReference>
<dbReference type="eggNOG" id="COG1565">
    <property type="taxonomic scope" value="Bacteria"/>
</dbReference>
<dbReference type="Proteomes" id="UP000008206">
    <property type="component" value="Chromosome"/>
</dbReference>
<dbReference type="GO" id="GO:0032259">
    <property type="term" value="P:methylation"/>
    <property type="evidence" value="ECO:0007669"/>
    <property type="project" value="UniProtKB-KW"/>
</dbReference>
<organism evidence="3 4">
    <name type="scientific">Gloeothece verrucosa (strain PCC 7822)</name>
    <name type="common">Cyanothece sp. (strain PCC 7822)</name>
    <dbReference type="NCBI Taxonomy" id="497965"/>
    <lineage>
        <taxon>Bacteria</taxon>
        <taxon>Bacillati</taxon>
        <taxon>Cyanobacteriota</taxon>
        <taxon>Cyanophyceae</taxon>
        <taxon>Oscillatoriophycideae</taxon>
        <taxon>Chroococcales</taxon>
        <taxon>Aphanothecaceae</taxon>
        <taxon>Gloeothece</taxon>
        <taxon>Gloeothece verrucosa</taxon>
    </lineage>
</organism>
<dbReference type="STRING" id="497965.Cyan7822_0139"/>
<dbReference type="HOGENOM" id="CLU_024840_1_1_3"/>